<dbReference type="InterPro" id="IPR051404">
    <property type="entry name" value="TA_system_antitoxin"/>
</dbReference>
<accession>A0A933IA20</accession>
<dbReference type="PANTHER" id="PTHR34504">
    <property type="entry name" value="ANTITOXIN HICB"/>
    <property type="match status" value="1"/>
</dbReference>
<dbReference type="PANTHER" id="PTHR34504:SF2">
    <property type="entry name" value="UPF0150 PROTEIN SSL0259"/>
    <property type="match status" value="1"/>
</dbReference>
<evidence type="ECO:0000259" key="1">
    <source>
        <dbReference type="Pfam" id="PF15919"/>
    </source>
</evidence>
<dbReference type="Gene3D" id="3.30.160.250">
    <property type="match status" value="1"/>
</dbReference>
<dbReference type="EMBL" id="JACQXR010000033">
    <property type="protein sequence ID" value="MBI4726118.1"/>
    <property type="molecule type" value="Genomic_DNA"/>
</dbReference>
<evidence type="ECO:0000313" key="3">
    <source>
        <dbReference type="Proteomes" id="UP000736328"/>
    </source>
</evidence>
<sequence>MRRFLVIIEKAGSNYSAYCPDLPGCIATGKTVAETECNIHQAIELHIKGIIEDRQKVPKATALSEYMAVAL</sequence>
<reference evidence="2" key="1">
    <citation type="submission" date="2020-07" db="EMBL/GenBank/DDBJ databases">
        <title>Huge and variable diversity of episymbiotic CPR bacteria and DPANN archaea in groundwater ecosystems.</title>
        <authorList>
            <person name="He C.Y."/>
            <person name="Keren R."/>
            <person name="Whittaker M."/>
            <person name="Farag I.F."/>
            <person name="Doudna J."/>
            <person name="Cate J.H.D."/>
            <person name="Banfield J.F."/>
        </authorList>
    </citation>
    <scope>NUCLEOTIDE SEQUENCE</scope>
    <source>
        <strain evidence="2">NC_groundwater_1520_Pr4_B-0.1um_53_5</strain>
    </source>
</reference>
<proteinExistence type="predicted"/>
<comment type="caution">
    <text evidence="2">The sequence shown here is derived from an EMBL/GenBank/DDBJ whole genome shotgun (WGS) entry which is preliminary data.</text>
</comment>
<dbReference type="AlphaFoldDB" id="A0A933IA20"/>
<gene>
    <name evidence="2" type="ORF">HY768_02650</name>
</gene>
<feature type="domain" description="HicB-like antitoxin of toxin-antitoxin system" evidence="1">
    <location>
        <begin position="6"/>
        <end position="68"/>
    </location>
</feature>
<dbReference type="Pfam" id="PF15919">
    <property type="entry name" value="HicB_lk_antitox"/>
    <property type="match status" value="1"/>
</dbReference>
<protein>
    <submittedName>
        <fullName evidence="2">Type II toxin-antitoxin system HicB family antitoxin</fullName>
    </submittedName>
</protein>
<dbReference type="SUPFAM" id="SSF143100">
    <property type="entry name" value="TTHA1013/TTHA0281-like"/>
    <property type="match status" value="1"/>
</dbReference>
<organism evidence="2 3">
    <name type="scientific">candidate division TA06 bacterium</name>
    <dbReference type="NCBI Taxonomy" id="2250710"/>
    <lineage>
        <taxon>Bacteria</taxon>
        <taxon>Bacteria division TA06</taxon>
    </lineage>
</organism>
<dbReference type="InterPro" id="IPR035069">
    <property type="entry name" value="TTHA1013/TTHA0281-like"/>
</dbReference>
<name>A0A933IA20_UNCT6</name>
<dbReference type="Proteomes" id="UP000736328">
    <property type="component" value="Unassembled WGS sequence"/>
</dbReference>
<dbReference type="InterPro" id="IPR031807">
    <property type="entry name" value="HicB-like"/>
</dbReference>
<evidence type="ECO:0000313" key="2">
    <source>
        <dbReference type="EMBL" id="MBI4726118.1"/>
    </source>
</evidence>